<keyword evidence="1" id="KW-0472">Membrane</keyword>
<evidence type="ECO:0000256" key="1">
    <source>
        <dbReference type="SAM" id="Phobius"/>
    </source>
</evidence>
<dbReference type="AlphaFoldDB" id="A0A3N0GN86"/>
<sequence>MTRTDKALCAAYAAFAAVALVGTQWTLVAFLRSDRNDLGAMVDRLTANPVVGFVGIDLGVVALVAAVFMVVEGRRLRVPAWWVYVALVFLVAASVAFPLFLIARTRVLARERSLSAV</sequence>
<organism evidence="2 3">
    <name type="scientific">Nocardioides pocheonensis</name>
    <dbReference type="NCBI Taxonomy" id="661485"/>
    <lineage>
        <taxon>Bacteria</taxon>
        <taxon>Bacillati</taxon>
        <taxon>Actinomycetota</taxon>
        <taxon>Actinomycetes</taxon>
        <taxon>Propionibacteriales</taxon>
        <taxon>Nocardioidaceae</taxon>
        <taxon>Nocardioides</taxon>
    </lineage>
</organism>
<gene>
    <name evidence="2" type="ORF">EFL26_12765</name>
</gene>
<evidence type="ECO:0000313" key="2">
    <source>
        <dbReference type="EMBL" id="RNM13831.1"/>
    </source>
</evidence>
<dbReference type="Pfam" id="PF11196">
    <property type="entry name" value="DUF2834"/>
    <property type="match status" value="1"/>
</dbReference>
<reference evidence="2 3" key="1">
    <citation type="submission" date="2018-11" db="EMBL/GenBank/DDBJ databases">
        <authorList>
            <person name="Li F."/>
        </authorList>
    </citation>
    <scope>NUCLEOTIDE SEQUENCE [LARGE SCALE GENOMIC DNA]</scope>
    <source>
        <strain evidence="2 3">Gsoil 818</strain>
    </source>
</reference>
<feature type="transmembrane region" description="Helical" evidence="1">
    <location>
        <begin position="83"/>
        <end position="103"/>
    </location>
</feature>
<keyword evidence="1" id="KW-0812">Transmembrane</keyword>
<proteinExistence type="predicted"/>
<dbReference type="InterPro" id="IPR021362">
    <property type="entry name" value="DUF2834"/>
</dbReference>
<feature type="transmembrane region" description="Helical" evidence="1">
    <location>
        <begin position="50"/>
        <end position="71"/>
    </location>
</feature>
<dbReference type="Proteomes" id="UP000279994">
    <property type="component" value="Unassembled WGS sequence"/>
</dbReference>
<dbReference type="RefSeq" id="WP_123223237.1">
    <property type="nucleotide sequence ID" value="NZ_RJSF01000040.1"/>
</dbReference>
<keyword evidence="1" id="KW-1133">Transmembrane helix</keyword>
<evidence type="ECO:0000313" key="3">
    <source>
        <dbReference type="Proteomes" id="UP000279994"/>
    </source>
</evidence>
<name>A0A3N0GN86_9ACTN</name>
<dbReference type="EMBL" id="RJSF01000040">
    <property type="protein sequence ID" value="RNM13831.1"/>
    <property type="molecule type" value="Genomic_DNA"/>
</dbReference>
<protein>
    <submittedName>
        <fullName evidence="2">DUF2834 domain-containing protein</fullName>
    </submittedName>
</protein>
<keyword evidence="3" id="KW-1185">Reference proteome</keyword>
<accession>A0A3N0GN86</accession>
<feature type="transmembrane region" description="Helical" evidence="1">
    <location>
        <begin position="7"/>
        <end position="30"/>
    </location>
</feature>
<comment type="caution">
    <text evidence="2">The sequence shown here is derived from an EMBL/GenBank/DDBJ whole genome shotgun (WGS) entry which is preliminary data.</text>
</comment>